<dbReference type="AlphaFoldDB" id="A0A2T9Y9G2"/>
<comment type="caution">
    <text evidence="2">The sequence shown here is derived from an EMBL/GenBank/DDBJ whole genome shotgun (WGS) entry which is preliminary data.</text>
</comment>
<keyword evidence="3" id="KW-1185">Reference proteome</keyword>
<gene>
    <name evidence="2" type="ORF">BB561_005630</name>
</gene>
<feature type="signal peptide" evidence="1">
    <location>
        <begin position="1"/>
        <end position="25"/>
    </location>
</feature>
<name>A0A2T9Y9G2_9FUNG</name>
<evidence type="ECO:0000313" key="2">
    <source>
        <dbReference type="EMBL" id="PVU88969.1"/>
    </source>
</evidence>
<dbReference type="Proteomes" id="UP000245383">
    <property type="component" value="Unassembled WGS sequence"/>
</dbReference>
<organism evidence="2 3">
    <name type="scientific">Smittium simulii</name>
    <dbReference type="NCBI Taxonomy" id="133385"/>
    <lineage>
        <taxon>Eukaryota</taxon>
        <taxon>Fungi</taxon>
        <taxon>Fungi incertae sedis</taxon>
        <taxon>Zoopagomycota</taxon>
        <taxon>Kickxellomycotina</taxon>
        <taxon>Harpellomycetes</taxon>
        <taxon>Harpellales</taxon>
        <taxon>Legeriomycetaceae</taxon>
        <taxon>Smittium</taxon>
    </lineage>
</organism>
<accession>A0A2T9Y9G2</accession>
<protein>
    <submittedName>
        <fullName evidence="2">Uncharacterized protein</fullName>
    </submittedName>
</protein>
<feature type="chain" id="PRO_5015675936" evidence="1">
    <location>
        <begin position="26"/>
        <end position="213"/>
    </location>
</feature>
<keyword evidence="1" id="KW-0732">Signal</keyword>
<evidence type="ECO:0000313" key="3">
    <source>
        <dbReference type="Proteomes" id="UP000245383"/>
    </source>
</evidence>
<reference evidence="2 3" key="1">
    <citation type="journal article" date="2018" name="MBio">
        <title>Comparative Genomics Reveals the Core Gene Toolbox for the Fungus-Insect Symbiosis.</title>
        <authorList>
            <person name="Wang Y."/>
            <person name="Stata M."/>
            <person name="Wang W."/>
            <person name="Stajich J.E."/>
            <person name="White M.M."/>
            <person name="Moncalvo J.M."/>
        </authorList>
    </citation>
    <scope>NUCLEOTIDE SEQUENCE [LARGE SCALE GENOMIC DNA]</scope>
    <source>
        <strain evidence="2 3">SWE-8-4</strain>
    </source>
</reference>
<sequence>MNYTSSIISALALFLCELLVLKVSARGPAISVTVDVLDPFIDPEGQVYVVTEAFSIPDIYSFAKNALESNIFYTADNITLSGWSPTVLDFSKGITGSSENFPGVFCTDCDRNSDFSLPINKIQNMGLCSGGWCRFKTTDCYYNIKNNFWYLCKPVLNRNSNNISETPTHSYYVRVYTNRIEVKNLDTLSIVTNPIPMNSINGEKKKILFRINL</sequence>
<evidence type="ECO:0000256" key="1">
    <source>
        <dbReference type="SAM" id="SignalP"/>
    </source>
</evidence>
<dbReference type="OrthoDB" id="10677875at2759"/>
<proteinExistence type="predicted"/>
<dbReference type="EMBL" id="MBFR01000349">
    <property type="protein sequence ID" value="PVU88969.1"/>
    <property type="molecule type" value="Genomic_DNA"/>
</dbReference>